<name>A0A1I0XQZ9_9CELL</name>
<evidence type="ECO:0000256" key="4">
    <source>
        <dbReference type="ARBA" id="ARBA00004496"/>
    </source>
</evidence>
<evidence type="ECO:0000256" key="14">
    <source>
        <dbReference type="ARBA" id="ARBA00022777"/>
    </source>
</evidence>
<reference evidence="25" key="1">
    <citation type="submission" date="2016-10" db="EMBL/GenBank/DDBJ databases">
        <authorList>
            <person name="Varghese N."/>
            <person name="Submissions S."/>
        </authorList>
    </citation>
    <scope>NUCLEOTIDE SEQUENCE [LARGE SCALE GENOMIC DNA]</scope>
    <source>
        <strain evidence="25">CGMCC 4.6945</strain>
    </source>
</reference>
<dbReference type="InterPro" id="IPR018274">
    <property type="entry name" value="PEP_util_AS"/>
</dbReference>
<dbReference type="PANTHER" id="PTHR46244">
    <property type="entry name" value="PHOSPHOENOLPYRUVATE-PROTEIN PHOSPHOTRANSFERASE"/>
    <property type="match status" value="1"/>
</dbReference>
<evidence type="ECO:0000256" key="15">
    <source>
        <dbReference type="ARBA" id="ARBA00022842"/>
    </source>
</evidence>
<evidence type="ECO:0000256" key="18">
    <source>
        <dbReference type="PIRSR" id="PIRSR000732-1"/>
    </source>
</evidence>
<keyword evidence="13 17" id="KW-0479">Metal-binding</keyword>
<dbReference type="InterPro" id="IPR050499">
    <property type="entry name" value="PEP-utilizing_PTS_enzyme"/>
</dbReference>
<comment type="function">
    <text evidence="3 17">General (non sugar-specific) component of the phosphoenolpyruvate-dependent sugar phosphotransferase system (sugar PTS). This major carbohydrate active-transport system catalyzes the phosphorylation of incoming sugar substrates concomitantly with their translocation across the cell membrane. Enzyme I transfers the phosphoryl group from phosphoenolpyruvate (PEP) to the phosphoryl carrier protein (HPr).</text>
</comment>
<evidence type="ECO:0000256" key="20">
    <source>
        <dbReference type="PIRSR" id="PIRSR000732-3"/>
    </source>
</evidence>
<feature type="binding site" evidence="19">
    <location>
        <position position="465"/>
    </location>
    <ligand>
        <name>phosphoenolpyruvate</name>
        <dbReference type="ChEBI" id="CHEBI:58702"/>
    </ligand>
</feature>
<evidence type="ECO:0000256" key="12">
    <source>
        <dbReference type="ARBA" id="ARBA00022683"/>
    </source>
</evidence>
<dbReference type="SUPFAM" id="SSF52009">
    <property type="entry name" value="Phosphohistidine domain"/>
    <property type="match status" value="1"/>
</dbReference>
<evidence type="ECO:0000259" key="23">
    <source>
        <dbReference type="Pfam" id="PF05524"/>
    </source>
</evidence>
<dbReference type="NCBIfam" id="TIGR01417">
    <property type="entry name" value="PTS_I_fam"/>
    <property type="match status" value="1"/>
</dbReference>
<evidence type="ECO:0000256" key="5">
    <source>
        <dbReference type="ARBA" id="ARBA00007837"/>
    </source>
</evidence>
<dbReference type="EC" id="2.7.3.9" evidence="6 17"/>
<dbReference type="InterPro" id="IPR023151">
    <property type="entry name" value="PEP_util_CS"/>
</dbReference>
<keyword evidence="25" id="KW-1185">Reference proteome</keyword>
<comment type="similarity">
    <text evidence="5 17">Belongs to the PEP-utilizing enzyme family.</text>
</comment>
<feature type="binding site" evidence="19">
    <location>
        <position position="306"/>
    </location>
    <ligand>
        <name>phosphoenolpyruvate</name>
        <dbReference type="ChEBI" id="CHEBI:58702"/>
    </ligand>
</feature>
<evidence type="ECO:0000256" key="11">
    <source>
        <dbReference type="ARBA" id="ARBA00022679"/>
    </source>
</evidence>
<dbReference type="GO" id="GO:0008965">
    <property type="term" value="F:phosphoenolpyruvate-protein phosphotransferase activity"/>
    <property type="evidence" value="ECO:0007669"/>
    <property type="project" value="UniProtKB-EC"/>
</dbReference>
<evidence type="ECO:0000313" key="24">
    <source>
        <dbReference type="EMBL" id="SFB03465.1"/>
    </source>
</evidence>
<evidence type="ECO:0000256" key="16">
    <source>
        <dbReference type="ARBA" id="ARBA00033235"/>
    </source>
</evidence>
<dbReference type="Pfam" id="PF02896">
    <property type="entry name" value="PEP-utilizers_C"/>
    <property type="match status" value="1"/>
</dbReference>
<dbReference type="Pfam" id="PF00391">
    <property type="entry name" value="PEP-utilizers"/>
    <property type="match status" value="1"/>
</dbReference>
<dbReference type="Pfam" id="PF05524">
    <property type="entry name" value="PEP-utilisers_N"/>
    <property type="match status" value="1"/>
</dbReference>
<comment type="catalytic activity">
    <reaction evidence="1 17">
        <text>L-histidyl-[protein] + phosphoenolpyruvate = N(pros)-phospho-L-histidyl-[protein] + pyruvate</text>
        <dbReference type="Rhea" id="RHEA:23880"/>
        <dbReference type="Rhea" id="RHEA-COMP:9745"/>
        <dbReference type="Rhea" id="RHEA-COMP:9746"/>
        <dbReference type="ChEBI" id="CHEBI:15361"/>
        <dbReference type="ChEBI" id="CHEBI:29979"/>
        <dbReference type="ChEBI" id="CHEBI:58702"/>
        <dbReference type="ChEBI" id="CHEBI:64837"/>
        <dbReference type="EC" id="2.7.3.9"/>
    </reaction>
</comment>
<comment type="subcellular location">
    <subcellularLocation>
        <location evidence="4 17">Cytoplasm</location>
    </subcellularLocation>
</comment>
<dbReference type="InterPro" id="IPR036637">
    <property type="entry name" value="Phosphohistidine_dom_sf"/>
</dbReference>
<keyword evidence="12 17" id="KW-0598">Phosphotransferase system</keyword>
<dbReference type="GO" id="GO:0016301">
    <property type="term" value="F:kinase activity"/>
    <property type="evidence" value="ECO:0007669"/>
    <property type="project" value="UniProtKB-KW"/>
</dbReference>
<sequence>MSTPTLGAAEVHPGAGSHVLTGVGVGRRAVVGPVAQVRPAPAVAADTPVLVDGVPADAAATRAAVERAFTGVAEGLRAQAAGATGTVKDVLSATAQMAADNALRTQVLAKVDGGAPVVAAVDAVVDQFATMFEAAGGYLAERVTDLRSVRDRVVAAALGLPAPGVPALSEPSVVVARDLAPADTAALDLANVLAIVTELGGPTGHTAIIAGQLGLPCLVRVTGAGDVPAGALVAVDAAAGTLTVEPDEALRADVERRAARDAELAADTAAGATADGHAVALLANIGTAEDAERVAGPGVEGVGLFRTEVLFLEATTAPTQADQAAAYTRVLRALPEQKVVVRTLDAGADKPLAFATQPDEENPALGVRGYRLVRTNPELLDTQLAALAQAQAEAGATPWVMAPMIATPAEAREFATRARAAGVATVGVMVEVPAAALRARDILAEVDFVSLGTNDLAQYAMATDRLRGELADLLDVWQPAVLDLVAATARAGQDVGKPVGVCGESASDPLMALVLVGLGITSLSMSAGALAAVRFAVRHHTLEQCREIAAAALGASSAPDARAAVLALTAPEVRDTLGL</sequence>
<dbReference type="Gene3D" id="3.50.30.10">
    <property type="entry name" value="Phosphohistidine domain"/>
    <property type="match status" value="1"/>
</dbReference>
<evidence type="ECO:0000256" key="7">
    <source>
        <dbReference type="ARBA" id="ARBA00016544"/>
    </source>
</evidence>
<evidence type="ECO:0000256" key="1">
    <source>
        <dbReference type="ARBA" id="ARBA00000683"/>
    </source>
</evidence>
<dbReference type="EMBL" id="FOKA01000005">
    <property type="protein sequence ID" value="SFB03465.1"/>
    <property type="molecule type" value="Genomic_DNA"/>
</dbReference>
<comment type="cofactor">
    <cofactor evidence="2 17 20">
        <name>Mg(2+)</name>
        <dbReference type="ChEBI" id="CHEBI:18420"/>
    </cofactor>
</comment>
<keyword evidence="15 17" id="KW-0460">Magnesium</keyword>
<organism evidence="24 25">
    <name type="scientific">Cellulomonas marina</name>
    <dbReference type="NCBI Taxonomy" id="988821"/>
    <lineage>
        <taxon>Bacteria</taxon>
        <taxon>Bacillati</taxon>
        <taxon>Actinomycetota</taxon>
        <taxon>Actinomycetes</taxon>
        <taxon>Micrococcales</taxon>
        <taxon>Cellulomonadaceae</taxon>
        <taxon>Cellulomonas</taxon>
    </lineage>
</organism>
<feature type="domain" description="Phosphotransferase system enzyme I N-terminal" evidence="23">
    <location>
        <begin position="21"/>
        <end position="142"/>
    </location>
</feature>
<feature type="domain" description="PEP-utilising enzyme C-terminal" evidence="22">
    <location>
        <begin position="268"/>
        <end position="540"/>
    </location>
</feature>
<dbReference type="PROSITE" id="PS00370">
    <property type="entry name" value="PEP_ENZYMES_PHOS_SITE"/>
    <property type="match status" value="1"/>
</dbReference>
<dbReference type="Gene3D" id="3.20.20.60">
    <property type="entry name" value="Phosphoenolpyruvate-binding domains"/>
    <property type="match status" value="1"/>
</dbReference>
<dbReference type="GO" id="GO:0009401">
    <property type="term" value="P:phosphoenolpyruvate-dependent sugar phosphotransferase system"/>
    <property type="evidence" value="ECO:0007669"/>
    <property type="project" value="UniProtKB-KW"/>
</dbReference>
<dbReference type="STRING" id="988821.SAMN05421867_105237"/>
<dbReference type="PIRSF" id="PIRSF000732">
    <property type="entry name" value="PTS_enzyme_I"/>
    <property type="match status" value="1"/>
</dbReference>
<feature type="domain" description="PEP-utilising enzyme mobile" evidence="21">
    <location>
        <begin position="169"/>
        <end position="240"/>
    </location>
</feature>
<feature type="active site" description="Tele-phosphohistidine intermediate" evidence="18">
    <location>
        <position position="205"/>
    </location>
</feature>
<dbReference type="Proteomes" id="UP000199012">
    <property type="component" value="Unassembled WGS sequence"/>
</dbReference>
<evidence type="ECO:0000256" key="9">
    <source>
        <dbReference type="ARBA" id="ARBA00022490"/>
    </source>
</evidence>
<dbReference type="InterPro" id="IPR006318">
    <property type="entry name" value="PTS_EI-like"/>
</dbReference>
<feature type="binding site" evidence="19">
    <location>
        <position position="342"/>
    </location>
    <ligand>
        <name>phosphoenolpyruvate</name>
        <dbReference type="ChEBI" id="CHEBI:58702"/>
    </ligand>
</feature>
<evidence type="ECO:0000256" key="17">
    <source>
        <dbReference type="PIRNR" id="PIRNR000732"/>
    </source>
</evidence>
<dbReference type="Gene3D" id="1.10.274.10">
    <property type="entry name" value="PtsI, HPr-binding domain"/>
    <property type="match status" value="1"/>
</dbReference>
<dbReference type="InterPro" id="IPR008731">
    <property type="entry name" value="PTS_EIN"/>
</dbReference>
<evidence type="ECO:0000313" key="25">
    <source>
        <dbReference type="Proteomes" id="UP000199012"/>
    </source>
</evidence>
<evidence type="ECO:0000256" key="6">
    <source>
        <dbReference type="ARBA" id="ARBA00012232"/>
    </source>
</evidence>
<dbReference type="PRINTS" id="PR01736">
    <property type="entry name" value="PHPHTRNFRASE"/>
</dbReference>
<keyword evidence="8 17" id="KW-0813">Transport</keyword>
<dbReference type="GO" id="GO:0046872">
    <property type="term" value="F:metal ion binding"/>
    <property type="evidence" value="ECO:0007669"/>
    <property type="project" value="UniProtKB-KW"/>
</dbReference>
<protein>
    <recommendedName>
        <fullName evidence="7 17">Phosphoenolpyruvate-protein phosphotransferase</fullName>
        <ecNumber evidence="6 17">2.7.3.9</ecNumber>
    </recommendedName>
    <alternativeName>
        <fullName evidence="16 17">Phosphotransferase system, enzyme I</fullName>
    </alternativeName>
</protein>
<dbReference type="RefSeq" id="WP_239078959.1">
    <property type="nucleotide sequence ID" value="NZ_BONM01000025.1"/>
</dbReference>
<feature type="binding site" evidence="20">
    <location>
        <position position="455"/>
    </location>
    <ligand>
        <name>Mg(2+)</name>
        <dbReference type="ChEBI" id="CHEBI:18420"/>
    </ligand>
</feature>
<evidence type="ECO:0000256" key="8">
    <source>
        <dbReference type="ARBA" id="ARBA00022448"/>
    </source>
</evidence>
<feature type="active site" description="Proton donor" evidence="18">
    <location>
        <position position="502"/>
    </location>
</feature>
<feature type="binding site" evidence="20">
    <location>
        <position position="431"/>
    </location>
    <ligand>
        <name>Mg(2+)</name>
        <dbReference type="ChEBI" id="CHEBI:18420"/>
    </ligand>
</feature>
<keyword evidence="14 17" id="KW-0418">Kinase</keyword>
<dbReference type="AlphaFoldDB" id="A0A1I0XQZ9"/>
<evidence type="ECO:0000259" key="22">
    <source>
        <dbReference type="Pfam" id="PF02896"/>
    </source>
</evidence>
<dbReference type="SUPFAM" id="SSF51621">
    <property type="entry name" value="Phosphoenolpyruvate/pyruvate domain"/>
    <property type="match status" value="1"/>
</dbReference>
<accession>A0A1I0XQZ9</accession>
<dbReference type="PROSITE" id="PS00742">
    <property type="entry name" value="PEP_ENZYMES_2"/>
    <property type="match status" value="1"/>
</dbReference>
<keyword evidence="11 17" id="KW-0808">Transferase</keyword>
<evidence type="ECO:0000256" key="19">
    <source>
        <dbReference type="PIRSR" id="PIRSR000732-2"/>
    </source>
</evidence>
<evidence type="ECO:0000256" key="3">
    <source>
        <dbReference type="ARBA" id="ARBA00002728"/>
    </source>
</evidence>
<proteinExistence type="inferred from homology"/>
<dbReference type="InterPro" id="IPR008279">
    <property type="entry name" value="PEP-util_enz_mobile_dom"/>
</dbReference>
<dbReference type="GO" id="GO:0005737">
    <property type="term" value="C:cytoplasm"/>
    <property type="evidence" value="ECO:0007669"/>
    <property type="project" value="UniProtKB-SubCell"/>
</dbReference>
<keyword evidence="9 17" id="KW-0963">Cytoplasm</keyword>
<gene>
    <name evidence="24" type="ORF">SAMN05421867_105237</name>
</gene>
<dbReference type="PANTHER" id="PTHR46244:SF3">
    <property type="entry name" value="PHOSPHOENOLPYRUVATE-PROTEIN PHOSPHOTRANSFERASE"/>
    <property type="match status" value="1"/>
</dbReference>
<keyword evidence="10 17" id="KW-0762">Sugar transport</keyword>
<dbReference type="InterPro" id="IPR036618">
    <property type="entry name" value="PtsI_HPr-bd_sf"/>
</dbReference>
<evidence type="ECO:0000256" key="2">
    <source>
        <dbReference type="ARBA" id="ARBA00001946"/>
    </source>
</evidence>
<feature type="binding site" evidence="19">
    <location>
        <begin position="454"/>
        <end position="455"/>
    </location>
    <ligand>
        <name>phosphoenolpyruvate</name>
        <dbReference type="ChEBI" id="CHEBI:58702"/>
    </ligand>
</feature>
<evidence type="ECO:0000259" key="21">
    <source>
        <dbReference type="Pfam" id="PF00391"/>
    </source>
</evidence>
<dbReference type="InterPro" id="IPR000121">
    <property type="entry name" value="PEP_util_C"/>
</dbReference>
<dbReference type="InterPro" id="IPR040442">
    <property type="entry name" value="Pyrv_kinase-like_dom_sf"/>
</dbReference>
<evidence type="ECO:0000256" key="10">
    <source>
        <dbReference type="ARBA" id="ARBA00022597"/>
    </source>
</evidence>
<dbReference type="SUPFAM" id="SSF47831">
    <property type="entry name" value="Enzyme I of the PEP:sugar phosphotransferase system HPr-binding (sub)domain"/>
    <property type="match status" value="1"/>
</dbReference>
<evidence type="ECO:0000256" key="13">
    <source>
        <dbReference type="ARBA" id="ARBA00022723"/>
    </source>
</evidence>
<dbReference type="InterPro" id="IPR015813">
    <property type="entry name" value="Pyrv/PenolPyrv_kinase-like_dom"/>
</dbReference>
<dbReference type="InterPro" id="IPR024692">
    <property type="entry name" value="PTS_EI"/>
</dbReference>